<dbReference type="Pfam" id="PF00439">
    <property type="entry name" value="Bromodomain"/>
    <property type="match status" value="1"/>
</dbReference>
<evidence type="ECO:0000256" key="1">
    <source>
        <dbReference type="ARBA" id="ARBA00023117"/>
    </source>
</evidence>
<dbReference type="OrthoDB" id="284864at2759"/>
<accession>A0A1R2D380</accession>
<proteinExistence type="predicted"/>
<evidence type="ECO:0000313" key="4">
    <source>
        <dbReference type="EMBL" id="OMJ95724.1"/>
    </source>
</evidence>
<dbReference type="CDD" id="cd04369">
    <property type="entry name" value="Bromodomain"/>
    <property type="match status" value="1"/>
</dbReference>
<evidence type="ECO:0000259" key="3">
    <source>
        <dbReference type="PROSITE" id="PS50014"/>
    </source>
</evidence>
<feature type="domain" description="Bromo" evidence="3">
    <location>
        <begin position="1"/>
        <end position="63"/>
    </location>
</feature>
<dbReference type="EMBL" id="MPUH01000008">
    <property type="protein sequence ID" value="OMJ95724.1"/>
    <property type="molecule type" value="Genomic_DNA"/>
</dbReference>
<sequence>MPVDPDELGIPIYKEIIKNPMDLSTIYTKLKQMKYETINQILNDINLIWDNCKKFNEEGSAIWLRANIMNEKCKKYCFQNNILPIKRLRSNTKTDHKVIYETGKKYQCQDTKNKKSYRFCNKKENSVKDEKINSQKCKEPAEHLKIPKNPEVLKEKMSQFLIKKIPTENCELLKTKDYNDNESKYENIKSNQIIKDNQTIDIARSRQIKLKKAISVAPQKKFQKVIQVIKQKSPNAFEVTRDNNLIIFIRKLTPQLFEEIWALFFNP</sequence>
<keyword evidence="1 2" id="KW-0103">Bromodomain</keyword>
<dbReference type="InterPro" id="IPR001487">
    <property type="entry name" value="Bromodomain"/>
</dbReference>
<evidence type="ECO:0000313" key="5">
    <source>
        <dbReference type="Proteomes" id="UP000187209"/>
    </source>
</evidence>
<gene>
    <name evidence="4" type="ORF">SteCoe_790</name>
</gene>
<dbReference type="PANTHER" id="PTHR45926">
    <property type="entry name" value="OSJNBA0053K19.4 PROTEIN"/>
    <property type="match status" value="1"/>
</dbReference>
<dbReference type="PROSITE" id="PS50014">
    <property type="entry name" value="BROMODOMAIN_2"/>
    <property type="match status" value="1"/>
</dbReference>
<keyword evidence="5" id="KW-1185">Reference proteome</keyword>
<dbReference type="SUPFAM" id="SSF47370">
    <property type="entry name" value="Bromodomain"/>
    <property type="match status" value="1"/>
</dbReference>
<dbReference type="Gene3D" id="1.20.920.10">
    <property type="entry name" value="Bromodomain-like"/>
    <property type="match status" value="1"/>
</dbReference>
<name>A0A1R2D380_9CILI</name>
<dbReference type="InterPro" id="IPR036427">
    <property type="entry name" value="Bromodomain-like_sf"/>
</dbReference>
<protein>
    <recommendedName>
        <fullName evidence="3">Bromo domain-containing protein</fullName>
    </recommendedName>
</protein>
<dbReference type="Proteomes" id="UP000187209">
    <property type="component" value="Unassembled WGS sequence"/>
</dbReference>
<comment type="caution">
    <text evidence="4">The sequence shown here is derived from an EMBL/GenBank/DDBJ whole genome shotgun (WGS) entry which is preliminary data.</text>
</comment>
<evidence type="ECO:0000256" key="2">
    <source>
        <dbReference type="PROSITE-ProRule" id="PRU00035"/>
    </source>
</evidence>
<dbReference type="AlphaFoldDB" id="A0A1R2D380"/>
<dbReference type="SMART" id="SM00297">
    <property type="entry name" value="BROMO"/>
    <property type="match status" value="1"/>
</dbReference>
<organism evidence="4 5">
    <name type="scientific">Stentor coeruleus</name>
    <dbReference type="NCBI Taxonomy" id="5963"/>
    <lineage>
        <taxon>Eukaryota</taxon>
        <taxon>Sar</taxon>
        <taxon>Alveolata</taxon>
        <taxon>Ciliophora</taxon>
        <taxon>Postciliodesmatophora</taxon>
        <taxon>Heterotrichea</taxon>
        <taxon>Heterotrichida</taxon>
        <taxon>Stentoridae</taxon>
        <taxon>Stentor</taxon>
    </lineage>
</organism>
<dbReference type="PRINTS" id="PR00503">
    <property type="entry name" value="BROMODOMAIN"/>
</dbReference>
<reference evidence="4 5" key="1">
    <citation type="submission" date="2016-11" db="EMBL/GenBank/DDBJ databases">
        <title>The macronuclear genome of Stentor coeruleus: a giant cell with tiny introns.</title>
        <authorList>
            <person name="Slabodnick M."/>
            <person name="Ruby J.G."/>
            <person name="Reiff S.B."/>
            <person name="Swart E.C."/>
            <person name="Gosai S."/>
            <person name="Prabakaran S."/>
            <person name="Witkowska E."/>
            <person name="Larue G.E."/>
            <person name="Fisher S."/>
            <person name="Freeman R.M."/>
            <person name="Gunawardena J."/>
            <person name="Chu W."/>
            <person name="Stover N.A."/>
            <person name="Gregory B.D."/>
            <person name="Nowacki M."/>
            <person name="Derisi J."/>
            <person name="Roy S.W."/>
            <person name="Marshall W.F."/>
            <person name="Sood P."/>
        </authorList>
    </citation>
    <scope>NUCLEOTIDE SEQUENCE [LARGE SCALE GENOMIC DNA]</scope>
    <source>
        <strain evidence="4">WM001</strain>
    </source>
</reference>